<dbReference type="GO" id="GO:0051082">
    <property type="term" value="F:unfolded protein binding"/>
    <property type="evidence" value="ECO:0007669"/>
    <property type="project" value="TreeGrafter"/>
</dbReference>
<evidence type="ECO:0000256" key="2">
    <source>
        <dbReference type="ARBA" id="ARBA00013750"/>
    </source>
</evidence>
<dbReference type="PANTHER" id="PTHR12967">
    <property type="entry name" value="PROTEIN SHQ1 HOMOLOG"/>
    <property type="match status" value="1"/>
</dbReference>
<feature type="region of interest" description="Disordered" evidence="3">
    <location>
        <begin position="373"/>
        <end position="404"/>
    </location>
</feature>
<dbReference type="AlphaFoldDB" id="A0A8D8AKC6"/>
<feature type="domain" description="Shq1 C-terminal" evidence="4">
    <location>
        <begin position="172"/>
        <end position="355"/>
    </location>
</feature>
<organism evidence="5">
    <name type="scientific">Culex pipiens</name>
    <name type="common">House mosquito</name>
    <dbReference type="NCBI Taxonomy" id="7175"/>
    <lineage>
        <taxon>Eukaryota</taxon>
        <taxon>Metazoa</taxon>
        <taxon>Ecdysozoa</taxon>
        <taxon>Arthropoda</taxon>
        <taxon>Hexapoda</taxon>
        <taxon>Insecta</taxon>
        <taxon>Pterygota</taxon>
        <taxon>Neoptera</taxon>
        <taxon>Endopterygota</taxon>
        <taxon>Diptera</taxon>
        <taxon>Nematocera</taxon>
        <taxon>Culicoidea</taxon>
        <taxon>Culicidae</taxon>
        <taxon>Culicinae</taxon>
        <taxon>Culicini</taxon>
        <taxon>Culex</taxon>
        <taxon>Culex</taxon>
    </lineage>
</organism>
<dbReference type="GO" id="GO:0005654">
    <property type="term" value="C:nucleoplasm"/>
    <property type="evidence" value="ECO:0007669"/>
    <property type="project" value="TreeGrafter"/>
</dbReference>
<dbReference type="GO" id="GO:0005737">
    <property type="term" value="C:cytoplasm"/>
    <property type="evidence" value="ECO:0007669"/>
    <property type="project" value="TreeGrafter"/>
</dbReference>
<dbReference type="PANTHER" id="PTHR12967:SF0">
    <property type="entry name" value="PROTEIN SHQ1 HOMOLOG"/>
    <property type="match status" value="1"/>
</dbReference>
<reference evidence="5" key="1">
    <citation type="submission" date="2021-05" db="EMBL/GenBank/DDBJ databases">
        <authorList>
            <person name="Alioto T."/>
            <person name="Alioto T."/>
            <person name="Gomez Garrido J."/>
        </authorList>
    </citation>
    <scope>NUCLEOTIDE SEQUENCE</scope>
</reference>
<evidence type="ECO:0000256" key="3">
    <source>
        <dbReference type="SAM" id="MobiDB-lite"/>
    </source>
</evidence>
<dbReference type="InterPro" id="IPR007009">
    <property type="entry name" value="Shq1_C"/>
</dbReference>
<evidence type="ECO:0000256" key="1">
    <source>
        <dbReference type="ARBA" id="ARBA00005607"/>
    </source>
</evidence>
<sequence>MSDSVTYSVSYTDTHAVLLVTTPELDLEHADTALALEVHDRELVFTAPPYHVRIPVDRDLRRQDEGFPERIDYEKGVICYHIPLVTREQVESSSETLFAYGFNNWYSGPLNIINNQDFKSLSNPERFSNEERHQKRLSDEKTDFNQEHFGMDHVQCLIDCFGLDSAVIPLEVKLTEDQNYRIKVILSDKKDDLDQYRTLAEDSSILLNLLDILLAVLYDKLLQSNELNEAISHVNIHRISATLSYFEQFKSVEAVLTAFYRRSCVYPLFRSKELAQICAQRLIDASKKDAFNDWILEKLMYCYESFMQNDCSVLNHYYVKDYIRFVRLCAPVEGFRKVVEEVAALLPQVHERSLGFGEEAVVQKFVRDIIGRLDDSSTDSDDDSSSEGEMETESSDEEVISQPEESVLDKLMNLKIQP</sequence>
<evidence type="ECO:0000259" key="4">
    <source>
        <dbReference type="Pfam" id="PF04925"/>
    </source>
</evidence>
<comment type="similarity">
    <text evidence="1">Belongs to the SHQ1 family.</text>
</comment>
<protein>
    <recommendedName>
        <fullName evidence="2">Protein SHQ1 homolog</fullName>
    </recommendedName>
</protein>
<accession>A0A8D8AKC6</accession>
<dbReference type="InterPro" id="IPR039742">
    <property type="entry name" value="Shq1"/>
</dbReference>
<feature type="compositionally biased region" description="Acidic residues" evidence="3">
    <location>
        <begin position="376"/>
        <end position="399"/>
    </location>
</feature>
<dbReference type="EMBL" id="HBUE01036281">
    <property type="protein sequence ID" value="CAG6458866.1"/>
    <property type="molecule type" value="Transcribed_RNA"/>
</dbReference>
<dbReference type="GO" id="GO:0000493">
    <property type="term" value="P:box H/ACA snoRNP assembly"/>
    <property type="evidence" value="ECO:0007669"/>
    <property type="project" value="InterPro"/>
</dbReference>
<proteinExistence type="inferred from homology"/>
<dbReference type="Pfam" id="PF04925">
    <property type="entry name" value="SHQ1"/>
    <property type="match status" value="1"/>
</dbReference>
<name>A0A8D8AKC6_CULPI</name>
<evidence type="ECO:0000313" key="5">
    <source>
        <dbReference type="EMBL" id="CAG6458866.1"/>
    </source>
</evidence>